<comment type="similarity">
    <text evidence="2">Belongs to the binding-protein-dependent transport system permease family. HisMQ subfamily.</text>
</comment>
<evidence type="ECO:0000256" key="3">
    <source>
        <dbReference type="ARBA" id="ARBA00022448"/>
    </source>
</evidence>
<accession>A0ABV0BK92</accession>
<dbReference type="InterPro" id="IPR051613">
    <property type="entry name" value="ABC_transp_permease_HisMQ"/>
</dbReference>
<evidence type="ECO:0000256" key="2">
    <source>
        <dbReference type="ARBA" id="ARBA00010072"/>
    </source>
</evidence>
<dbReference type="NCBIfam" id="TIGR01726">
    <property type="entry name" value="HEQRo_perm_3TM"/>
    <property type="match status" value="1"/>
</dbReference>
<comment type="subcellular location">
    <subcellularLocation>
        <location evidence="1">Cell inner membrane</location>
        <topology evidence="1">Multi-pass membrane protein</topology>
    </subcellularLocation>
    <subcellularLocation>
        <location evidence="9">Cell membrane</location>
        <topology evidence="9">Multi-pass membrane protein</topology>
    </subcellularLocation>
</comment>
<keyword evidence="5" id="KW-0997">Cell inner membrane</keyword>
<evidence type="ECO:0000256" key="1">
    <source>
        <dbReference type="ARBA" id="ARBA00004429"/>
    </source>
</evidence>
<dbReference type="PROSITE" id="PS50928">
    <property type="entry name" value="ABC_TM1"/>
    <property type="match status" value="1"/>
</dbReference>
<dbReference type="Proteomes" id="UP001418637">
    <property type="component" value="Unassembled WGS sequence"/>
</dbReference>
<dbReference type="InterPro" id="IPR000515">
    <property type="entry name" value="MetI-like"/>
</dbReference>
<feature type="transmembrane region" description="Helical" evidence="9">
    <location>
        <begin position="20"/>
        <end position="48"/>
    </location>
</feature>
<feature type="transmembrane region" description="Helical" evidence="9">
    <location>
        <begin position="69"/>
        <end position="94"/>
    </location>
</feature>
<reference evidence="11 12" key="1">
    <citation type="submission" date="2024-04" db="EMBL/GenBank/DDBJ databases">
        <title>A novel species isolated from cricket.</title>
        <authorList>
            <person name="Wang H.-C."/>
        </authorList>
    </citation>
    <scope>NUCLEOTIDE SEQUENCE [LARGE SCALE GENOMIC DNA]</scope>
    <source>
        <strain evidence="11 12">WL0021</strain>
    </source>
</reference>
<protein>
    <submittedName>
        <fullName evidence="11">ABC transporter permease subunit</fullName>
    </submittedName>
</protein>
<name>A0ABV0BK92_9HYPH</name>
<keyword evidence="6 9" id="KW-0812">Transmembrane</keyword>
<feature type="domain" description="ABC transmembrane type-1" evidence="10">
    <location>
        <begin position="24"/>
        <end position="224"/>
    </location>
</feature>
<evidence type="ECO:0000256" key="7">
    <source>
        <dbReference type="ARBA" id="ARBA00022989"/>
    </source>
</evidence>
<keyword evidence="8 9" id="KW-0472">Membrane</keyword>
<keyword evidence="3 9" id="KW-0813">Transport</keyword>
<evidence type="ECO:0000256" key="6">
    <source>
        <dbReference type="ARBA" id="ARBA00022692"/>
    </source>
</evidence>
<dbReference type="InterPro" id="IPR035906">
    <property type="entry name" value="MetI-like_sf"/>
</dbReference>
<keyword evidence="12" id="KW-1185">Reference proteome</keyword>
<evidence type="ECO:0000259" key="10">
    <source>
        <dbReference type="PROSITE" id="PS50928"/>
    </source>
</evidence>
<evidence type="ECO:0000256" key="8">
    <source>
        <dbReference type="ARBA" id="ARBA00023136"/>
    </source>
</evidence>
<evidence type="ECO:0000256" key="4">
    <source>
        <dbReference type="ARBA" id="ARBA00022475"/>
    </source>
</evidence>
<gene>
    <name evidence="11" type="ORF">WJT86_05875</name>
</gene>
<dbReference type="InterPro" id="IPR010065">
    <property type="entry name" value="AA_ABC_transptr_permease_3TM"/>
</dbReference>
<sequence length="237" mass="25411">MYHYSFLEMISFSTGYGKPLLIGVAMTICLAVAGFFIGAFIGIFGAWAKLSGGYIARSVADAYTTVLRAIPELLVIFLFYYGGTAAISALGKFLNVEGTLGFPGFLAGSLAIGICAGAQHTEVFRGAFNAVHKGEIEAALACGMSRFTRFRRIIMPLTLRHALPGLGNVWQIVLKESALVSAVGIIELMRQTQLAAGSTGMPFNFYMLAAAAYLGISTISGFLLQLSERRLSRGVRR</sequence>
<evidence type="ECO:0000313" key="12">
    <source>
        <dbReference type="Proteomes" id="UP001418637"/>
    </source>
</evidence>
<feature type="transmembrane region" description="Helical" evidence="9">
    <location>
        <begin position="205"/>
        <end position="227"/>
    </location>
</feature>
<feature type="transmembrane region" description="Helical" evidence="9">
    <location>
        <begin position="100"/>
        <end position="118"/>
    </location>
</feature>
<dbReference type="Pfam" id="PF00528">
    <property type="entry name" value="BPD_transp_1"/>
    <property type="match status" value="1"/>
</dbReference>
<organism evidence="11 12">
    <name type="scientific">Hohaiivirga grylli</name>
    <dbReference type="NCBI Taxonomy" id="3133970"/>
    <lineage>
        <taxon>Bacteria</taxon>
        <taxon>Pseudomonadati</taxon>
        <taxon>Pseudomonadota</taxon>
        <taxon>Alphaproteobacteria</taxon>
        <taxon>Hyphomicrobiales</taxon>
        <taxon>Methylobacteriaceae</taxon>
        <taxon>Hohaiivirga</taxon>
    </lineage>
</organism>
<dbReference type="CDD" id="cd06261">
    <property type="entry name" value="TM_PBP2"/>
    <property type="match status" value="1"/>
</dbReference>
<keyword evidence="7 9" id="KW-1133">Transmembrane helix</keyword>
<dbReference type="Gene3D" id="1.10.3720.10">
    <property type="entry name" value="MetI-like"/>
    <property type="match status" value="1"/>
</dbReference>
<comment type="caution">
    <text evidence="11">The sequence shown here is derived from an EMBL/GenBank/DDBJ whole genome shotgun (WGS) entry which is preliminary data.</text>
</comment>
<evidence type="ECO:0000256" key="5">
    <source>
        <dbReference type="ARBA" id="ARBA00022519"/>
    </source>
</evidence>
<dbReference type="RefSeq" id="WP_346336594.1">
    <property type="nucleotide sequence ID" value="NZ_JBBYXI010000002.1"/>
</dbReference>
<proteinExistence type="inferred from homology"/>
<dbReference type="PANTHER" id="PTHR30133">
    <property type="entry name" value="CATIONIC AMINO ACID TRANSPORTER, MEMBRANE COMPONENT"/>
    <property type="match status" value="1"/>
</dbReference>
<dbReference type="PANTHER" id="PTHR30133:SF2">
    <property type="entry name" value="ARGININE ABC TRANSPORTER PERMEASE PROTEIN ARTQ"/>
    <property type="match status" value="1"/>
</dbReference>
<dbReference type="EMBL" id="JBBYXI010000002">
    <property type="protein sequence ID" value="MEN3930591.1"/>
    <property type="molecule type" value="Genomic_DNA"/>
</dbReference>
<dbReference type="SUPFAM" id="SSF161098">
    <property type="entry name" value="MetI-like"/>
    <property type="match status" value="1"/>
</dbReference>
<evidence type="ECO:0000313" key="11">
    <source>
        <dbReference type="EMBL" id="MEN3930591.1"/>
    </source>
</evidence>
<keyword evidence="4" id="KW-1003">Cell membrane</keyword>
<evidence type="ECO:0000256" key="9">
    <source>
        <dbReference type="RuleBase" id="RU363032"/>
    </source>
</evidence>